<dbReference type="EMBL" id="CAJNOT010003369">
    <property type="protein sequence ID" value="CAF1380018.1"/>
    <property type="molecule type" value="Genomic_DNA"/>
</dbReference>
<feature type="repeat" description="NHL" evidence="4">
    <location>
        <begin position="268"/>
        <end position="299"/>
    </location>
</feature>
<evidence type="ECO:0000256" key="3">
    <source>
        <dbReference type="ARBA" id="ARBA00023180"/>
    </source>
</evidence>
<gene>
    <name evidence="5" type="ORF">ZHD862_LOCUS32064</name>
</gene>
<dbReference type="Pfam" id="PF01436">
    <property type="entry name" value="NHL"/>
    <property type="match status" value="6"/>
</dbReference>
<keyword evidence="3" id="KW-0325">Glycoprotein</keyword>
<evidence type="ECO:0000313" key="5">
    <source>
        <dbReference type="EMBL" id="CAF1380018.1"/>
    </source>
</evidence>
<dbReference type="InterPro" id="IPR001258">
    <property type="entry name" value="NHL_repeat"/>
</dbReference>
<dbReference type="Gene3D" id="2.40.10.500">
    <property type="match status" value="3"/>
</dbReference>
<dbReference type="AlphaFoldDB" id="A0A815JBY7"/>
<evidence type="ECO:0000256" key="2">
    <source>
        <dbReference type="ARBA" id="ARBA00022737"/>
    </source>
</evidence>
<dbReference type="PANTHER" id="PTHR10680">
    <property type="entry name" value="PEPTIDYL-GLYCINE ALPHA-AMIDATING MONOOXYGENASE"/>
    <property type="match status" value="1"/>
</dbReference>
<evidence type="ECO:0000313" key="6">
    <source>
        <dbReference type="Proteomes" id="UP000663864"/>
    </source>
</evidence>
<dbReference type="Proteomes" id="UP000663864">
    <property type="component" value="Unassembled WGS sequence"/>
</dbReference>
<comment type="caution">
    <text evidence="5">The sequence shown here is derived from an EMBL/GenBank/DDBJ whole genome shotgun (WGS) entry which is preliminary data.</text>
</comment>
<dbReference type="CDD" id="cd05819">
    <property type="entry name" value="NHL"/>
    <property type="match status" value="1"/>
</dbReference>
<dbReference type="SUPFAM" id="SSF101898">
    <property type="entry name" value="NHL repeat"/>
    <property type="match status" value="1"/>
</dbReference>
<feature type="repeat" description="NHL" evidence="4">
    <location>
        <begin position="212"/>
        <end position="243"/>
    </location>
</feature>
<dbReference type="PANTHER" id="PTHR10680:SF28">
    <property type="entry name" value="SMP-30_GLUCONOLACTONASE_LRE-LIKE REGION DOMAIN-CONTAINING PROTEIN"/>
    <property type="match status" value="1"/>
</dbReference>
<sequence>MKWLEGAREGIIVAGGQGKGNGLQQLSNPNGIVVDQIGTIYVCDEGNNRIVRWVKGAKEGTTIIGEGAREGIIVAGGQGKGNGLHQLSNPKGIVVDQIGTVYICDSGNNRVMTWVKGAKEGSIIIGGEEAALDRPVEDTREGIIVAGGQGNGNGLHQLSQPNGIVVDELGSIYVCDTNNNRIMRWLQGAKEGSTIIGEGAREGSIAAGGQGKGSDIRQLSNPNGIVVDELGTVYVCDSGNNRIMRWLQGAKEGKGAREGIVVAGGQGKGNGLHQLSEPNGIVVDKKGTVYVCDSENNRVMRWFRGSKEGSVLIGEGAREGIVVAGGQGKGNGLHQLSNPSGIVIDELGTVYVCDPDNNRIMRWIKGSKVGIIIIGDL</sequence>
<feature type="repeat" description="NHL" evidence="4">
    <location>
        <begin position="152"/>
        <end position="182"/>
    </location>
</feature>
<dbReference type="PROSITE" id="PS51125">
    <property type="entry name" value="NHL"/>
    <property type="match status" value="3"/>
</dbReference>
<accession>A0A815JBY7</accession>
<proteinExistence type="predicted"/>
<keyword evidence="1" id="KW-0732">Signal</keyword>
<evidence type="ECO:0008006" key="7">
    <source>
        <dbReference type="Google" id="ProtNLM"/>
    </source>
</evidence>
<organism evidence="5 6">
    <name type="scientific">Rotaria sordida</name>
    <dbReference type="NCBI Taxonomy" id="392033"/>
    <lineage>
        <taxon>Eukaryota</taxon>
        <taxon>Metazoa</taxon>
        <taxon>Spiralia</taxon>
        <taxon>Gnathifera</taxon>
        <taxon>Rotifera</taxon>
        <taxon>Eurotatoria</taxon>
        <taxon>Bdelloidea</taxon>
        <taxon>Philodinida</taxon>
        <taxon>Philodinidae</taxon>
        <taxon>Rotaria</taxon>
    </lineage>
</organism>
<reference evidence="5" key="1">
    <citation type="submission" date="2021-02" db="EMBL/GenBank/DDBJ databases">
        <authorList>
            <person name="Nowell W R."/>
        </authorList>
    </citation>
    <scope>NUCLEOTIDE SEQUENCE</scope>
</reference>
<protein>
    <recommendedName>
        <fullName evidence="7">NHL repeat-containing protein</fullName>
    </recommendedName>
</protein>
<evidence type="ECO:0000256" key="1">
    <source>
        <dbReference type="ARBA" id="ARBA00022729"/>
    </source>
</evidence>
<evidence type="ECO:0000256" key="4">
    <source>
        <dbReference type="PROSITE-ProRule" id="PRU00504"/>
    </source>
</evidence>
<dbReference type="GO" id="GO:0005576">
    <property type="term" value="C:extracellular region"/>
    <property type="evidence" value="ECO:0007669"/>
    <property type="project" value="TreeGrafter"/>
</dbReference>
<keyword evidence="2" id="KW-0677">Repeat</keyword>
<name>A0A815JBY7_9BILA</name>